<evidence type="ECO:0000256" key="1">
    <source>
        <dbReference type="SAM" id="SignalP"/>
    </source>
</evidence>
<dbReference type="OMA" id="DCGCIGT"/>
<feature type="domain" description="Receptor L-domain" evidence="2">
    <location>
        <begin position="199"/>
        <end position="304"/>
    </location>
</feature>
<reference evidence="3" key="1">
    <citation type="submission" date="2007-07" db="EMBL/GenBank/DDBJ databases">
        <title>PCAP assembly of the Caenorhabditis remanei genome.</title>
        <authorList>
            <consortium name="The Caenorhabditis remanei Sequencing Consortium"/>
            <person name="Wilson R.K."/>
        </authorList>
    </citation>
    <scope>NUCLEOTIDE SEQUENCE [LARGE SCALE GENOMIC DNA]</scope>
    <source>
        <strain evidence="3">PB4641</strain>
    </source>
</reference>
<evidence type="ECO:0000313" key="4">
    <source>
        <dbReference type="Proteomes" id="UP000008281"/>
    </source>
</evidence>
<feature type="domain" description="Receptor L-domain" evidence="2">
    <location>
        <begin position="59"/>
        <end position="156"/>
    </location>
</feature>
<dbReference type="eggNOG" id="ENOG502TGD8">
    <property type="taxonomic scope" value="Eukaryota"/>
</dbReference>
<keyword evidence="4" id="KW-1185">Reference proteome</keyword>
<feature type="signal peptide" evidence="1">
    <location>
        <begin position="1"/>
        <end position="18"/>
    </location>
</feature>
<feature type="domain" description="Receptor L-domain" evidence="2">
    <location>
        <begin position="344"/>
        <end position="437"/>
    </location>
</feature>
<gene>
    <name evidence="3" type="ORF">CRE_22339</name>
</gene>
<keyword evidence="1" id="KW-0732">Signal</keyword>
<evidence type="ECO:0000313" key="3">
    <source>
        <dbReference type="EMBL" id="EFO99436.1"/>
    </source>
</evidence>
<dbReference type="AlphaFoldDB" id="E3ME79"/>
<dbReference type="FunCoup" id="E3ME79">
    <property type="interactions" value="2"/>
</dbReference>
<organism evidence="4">
    <name type="scientific">Caenorhabditis remanei</name>
    <name type="common">Caenorhabditis vulgaris</name>
    <dbReference type="NCBI Taxonomy" id="31234"/>
    <lineage>
        <taxon>Eukaryota</taxon>
        <taxon>Metazoa</taxon>
        <taxon>Ecdysozoa</taxon>
        <taxon>Nematoda</taxon>
        <taxon>Chromadorea</taxon>
        <taxon>Rhabditida</taxon>
        <taxon>Rhabditina</taxon>
        <taxon>Rhabditomorpha</taxon>
        <taxon>Rhabditoidea</taxon>
        <taxon>Rhabditidae</taxon>
        <taxon>Peloderinae</taxon>
        <taxon>Caenorhabditis</taxon>
    </lineage>
</organism>
<dbReference type="OrthoDB" id="5821210at2759"/>
<accession>E3ME79</accession>
<dbReference type="EMBL" id="DS268438">
    <property type="protein sequence ID" value="EFO99436.1"/>
    <property type="molecule type" value="Genomic_DNA"/>
</dbReference>
<dbReference type="InParanoid" id="E3ME79"/>
<dbReference type="Pfam" id="PF01030">
    <property type="entry name" value="Recep_L_domain"/>
    <property type="match status" value="3"/>
</dbReference>
<dbReference type="Proteomes" id="UP000008281">
    <property type="component" value="Unassembled WGS sequence"/>
</dbReference>
<dbReference type="Gene3D" id="3.80.20.20">
    <property type="entry name" value="Receptor L-domain"/>
    <property type="match status" value="3"/>
</dbReference>
<dbReference type="HOGENOM" id="CLU_028064_2_0_1"/>
<dbReference type="KEGG" id="crq:GCK72_025808"/>
<dbReference type="GeneID" id="9817012"/>
<sequence length="510" mass="57085">MTCLLLLTLFVFISPIYTVFTYNATDDMALLFETTGCDSQCRFNASEFSLDTIDLWPGNCSTVCAVLKFTSSSNNIPYEKLKSTFQNLNSLRGVLRIENTTLTNFSFFGNITLISNINKNVLSISNNPKLTDISVLFTITNIYINYPVQIMNNPKLDVFPLCVGENFLDFDRFYIVNNMKDCGCTGSIINNANIFAYKNCTSIFGPTEISNATDASMFSALSDVRNITGPISIKNTNFQNLSFFSKMERMKGDDSIVNLDIHSNPNMTRLGFESLMDLYNIEDWFRVNIQDVHPDFCLTMEEMQVFTTFNTKYVKLEAKYCNITTRKDGQKTCVFESMSALANDCVHIMGNVVVSSGDEHHTGKLSKVIRIYGSLSITNTTLKNLEFLGNLINVAVLNDTSPAILLDSNPDLFDISLLSMRFPYTSGPNAVVVQNNAPNIFPNPYQCHNYQNAVGAYVFYNRAECDWVLSDGDYTEIDTGGSSQFSEKKAHQNCGVFAILICALLSFVNI</sequence>
<dbReference type="SUPFAM" id="SSF52058">
    <property type="entry name" value="L domain-like"/>
    <property type="match status" value="3"/>
</dbReference>
<evidence type="ECO:0000259" key="2">
    <source>
        <dbReference type="Pfam" id="PF01030"/>
    </source>
</evidence>
<dbReference type="PANTHER" id="PTHR21662:SF19">
    <property type="entry name" value="RECEPTOR L-DOMAIN DOMAIN-CONTAINING PROTEIN"/>
    <property type="match status" value="1"/>
</dbReference>
<protein>
    <recommendedName>
        <fullName evidence="2">Receptor L-domain domain-containing protein</fullName>
    </recommendedName>
</protein>
<dbReference type="CTD" id="9817012"/>
<proteinExistence type="predicted"/>
<name>E3ME79_CAERE</name>
<feature type="chain" id="PRO_5003176709" description="Receptor L-domain domain-containing protein" evidence="1">
    <location>
        <begin position="19"/>
        <end position="510"/>
    </location>
</feature>
<dbReference type="RefSeq" id="XP_003105518.2">
    <property type="nucleotide sequence ID" value="XM_003105470.2"/>
</dbReference>
<dbReference type="PANTHER" id="PTHR21662">
    <property type="entry name" value="RECEPTOR PROTEIN-TYROSINE KINASE"/>
    <property type="match status" value="1"/>
</dbReference>
<dbReference type="InterPro" id="IPR053079">
    <property type="entry name" value="SPS2_domain"/>
</dbReference>
<dbReference type="InterPro" id="IPR000494">
    <property type="entry name" value="Rcpt_L-dom"/>
</dbReference>
<dbReference type="InterPro" id="IPR036941">
    <property type="entry name" value="Rcpt_L-dom_sf"/>
</dbReference>